<reference evidence="7 8" key="1">
    <citation type="submission" date="2016-10" db="EMBL/GenBank/DDBJ databases">
        <title>Draft Genome sequence of Roseomonas sp. strain M3.</title>
        <authorList>
            <person name="Subhash Y."/>
            <person name="Lee S."/>
        </authorList>
    </citation>
    <scope>NUCLEOTIDE SEQUENCE [LARGE SCALE GENOMIC DNA]</scope>
    <source>
        <strain evidence="7 8">M3</strain>
    </source>
</reference>
<comment type="caution">
    <text evidence="7">The sequence shown here is derived from an EMBL/GenBank/DDBJ whole genome shotgun (WGS) entry which is preliminary data.</text>
</comment>
<protein>
    <submittedName>
        <fullName evidence="7">Branched-chain amino acid ABC transporter permease</fullName>
    </submittedName>
</protein>
<dbReference type="InterPro" id="IPR043428">
    <property type="entry name" value="LivM-like"/>
</dbReference>
<evidence type="ECO:0000256" key="2">
    <source>
        <dbReference type="ARBA" id="ARBA00022475"/>
    </source>
</evidence>
<keyword evidence="3 6" id="KW-0812">Transmembrane</keyword>
<evidence type="ECO:0000313" key="8">
    <source>
        <dbReference type="Proteomes" id="UP000188879"/>
    </source>
</evidence>
<dbReference type="GO" id="GO:0015658">
    <property type="term" value="F:branched-chain amino acid transmembrane transporter activity"/>
    <property type="evidence" value="ECO:0007669"/>
    <property type="project" value="InterPro"/>
</dbReference>
<gene>
    <name evidence="7" type="ORF">BKE38_13935</name>
</gene>
<comment type="subcellular location">
    <subcellularLocation>
        <location evidence="1">Cell membrane</location>
        <topology evidence="1">Multi-pass membrane protein</topology>
    </subcellularLocation>
</comment>
<evidence type="ECO:0000256" key="6">
    <source>
        <dbReference type="SAM" id="Phobius"/>
    </source>
</evidence>
<evidence type="ECO:0000313" key="7">
    <source>
        <dbReference type="EMBL" id="ONG52754.1"/>
    </source>
</evidence>
<dbReference type="PANTHER" id="PTHR30482">
    <property type="entry name" value="HIGH-AFFINITY BRANCHED-CHAIN AMINO ACID TRANSPORT SYSTEM PERMEASE"/>
    <property type="match status" value="1"/>
</dbReference>
<feature type="transmembrane region" description="Helical" evidence="6">
    <location>
        <begin position="283"/>
        <end position="303"/>
    </location>
</feature>
<keyword evidence="2" id="KW-1003">Cell membrane</keyword>
<dbReference type="EMBL" id="MLCO01000130">
    <property type="protein sequence ID" value="ONG52754.1"/>
    <property type="molecule type" value="Genomic_DNA"/>
</dbReference>
<feature type="transmembrane region" description="Helical" evidence="6">
    <location>
        <begin position="65"/>
        <end position="82"/>
    </location>
</feature>
<dbReference type="AlphaFoldDB" id="A0A1V2H138"/>
<proteinExistence type="predicted"/>
<dbReference type="Proteomes" id="UP000188879">
    <property type="component" value="Unassembled WGS sequence"/>
</dbReference>
<evidence type="ECO:0000256" key="5">
    <source>
        <dbReference type="ARBA" id="ARBA00023136"/>
    </source>
</evidence>
<dbReference type="PANTHER" id="PTHR30482:SF17">
    <property type="entry name" value="ABC TRANSPORTER ATP-BINDING PROTEIN"/>
    <property type="match status" value="1"/>
</dbReference>
<dbReference type="Pfam" id="PF02653">
    <property type="entry name" value="BPD_transp_2"/>
    <property type="match status" value="1"/>
</dbReference>
<feature type="transmembrane region" description="Helical" evidence="6">
    <location>
        <begin position="115"/>
        <end position="136"/>
    </location>
</feature>
<dbReference type="CDD" id="cd06581">
    <property type="entry name" value="TM_PBP1_LivM_like"/>
    <property type="match status" value="1"/>
</dbReference>
<keyword evidence="5 6" id="KW-0472">Membrane</keyword>
<dbReference type="OrthoDB" id="9804361at2"/>
<keyword evidence="4 6" id="KW-1133">Transmembrane helix</keyword>
<feature type="transmembrane region" description="Helical" evidence="6">
    <location>
        <begin position="249"/>
        <end position="271"/>
    </location>
</feature>
<sequence length="320" mass="33205">MTRLLRPSLLLPLLALAALAAAPFLGFGDRFALTLLSRAMILGMAAVSLSLLVGGAGLASLGHAAMMGIGAYVVAALDLAGITEGAIAFPAAILAAAAFAGITGLVALRTSGVYFIMITLAFGQMLFFTLSALSALGGDDGYTLYGRNTFLGADILTPRLSFHFICLGLLAASWGLCAMLSRSRFGRVLRAARETPLRVEALGFSPFPYRLLAYVIAGGIAGLAGALLANAMEFVSPAVASWPRSAELLFMVVLGGVAQLPGALVGALAFVLLEEGLAHVMSAWKLVFGPLLVLAVIFLPGGLTGGLPWRRRKQERRADA</sequence>
<organism evidence="7 8">
    <name type="scientific">Teichococcus deserti</name>
    <dbReference type="NCBI Taxonomy" id="1817963"/>
    <lineage>
        <taxon>Bacteria</taxon>
        <taxon>Pseudomonadati</taxon>
        <taxon>Pseudomonadota</taxon>
        <taxon>Alphaproteobacteria</taxon>
        <taxon>Acetobacterales</taxon>
        <taxon>Roseomonadaceae</taxon>
        <taxon>Roseomonas</taxon>
    </lineage>
</organism>
<dbReference type="RefSeq" id="WP_076957955.1">
    <property type="nucleotide sequence ID" value="NZ_MLCO01000130.1"/>
</dbReference>
<accession>A0A1V2H138</accession>
<feature type="transmembrane region" description="Helical" evidence="6">
    <location>
        <begin position="38"/>
        <end position="58"/>
    </location>
</feature>
<keyword evidence="8" id="KW-1185">Reference proteome</keyword>
<feature type="transmembrane region" description="Helical" evidence="6">
    <location>
        <begin position="160"/>
        <end position="180"/>
    </location>
</feature>
<evidence type="ECO:0000256" key="1">
    <source>
        <dbReference type="ARBA" id="ARBA00004651"/>
    </source>
</evidence>
<dbReference type="InterPro" id="IPR001851">
    <property type="entry name" value="ABC_transp_permease"/>
</dbReference>
<name>A0A1V2H138_9PROT</name>
<feature type="transmembrane region" description="Helical" evidence="6">
    <location>
        <begin position="88"/>
        <end position="108"/>
    </location>
</feature>
<evidence type="ECO:0000256" key="4">
    <source>
        <dbReference type="ARBA" id="ARBA00022989"/>
    </source>
</evidence>
<evidence type="ECO:0000256" key="3">
    <source>
        <dbReference type="ARBA" id="ARBA00022692"/>
    </source>
</evidence>
<dbReference type="GO" id="GO:0005886">
    <property type="term" value="C:plasma membrane"/>
    <property type="evidence" value="ECO:0007669"/>
    <property type="project" value="UniProtKB-SubCell"/>
</dbReference>